<organism evidence="16 17">
    <name type="scientific">Urocolius indicus</name>
    <name type="common">Red-faced mousebird</name>
    <name type="synonym">Colius indicus</name>
    <dbReference type="NCBI Taxonomy" id="458196"/>
    <lineage>
        <taxon>Eukaryota</taxon>
        <taxon>Metazoa</taxon>
        <taxon>Chordata</taxon>
        <taxon>Craniata</taxon>
        <taxon>Vertebrata</taxon>
        <taxon>Euteleostomi</taxon>
        <taxon>Archelosauria</taxon>
        <taxon>Archosauria</taxon>
        <taxon>Dinosauria</taxon>
        <taxon>Saurischia</taxon>
        <taxon>Theropoda</taxon>
        <taxon>Coelurosauria</taxon>
        <taxon>Aves</taxon>
        <taxon>Neognathae</taxon>
        <taxon>Neoaves</taxon>
        <taxon>Telluraves</taxon>
        <taxon>Coraciimorphae</taxon>
        <taxon>Coliiformes</taxon>
        <taxon>Coliidae</taxon>
        <taxon>Urocolius</taxon>
    </lineage>
</organism>
<feature type="non-terminal residue" evidence="16">
    <location>
        <position position="1"/>
    </location>
</feature>
<dbReference type="Pfam" id="PF07686">
    <property type="entry name" value="V-set"/>
    <property type="match status" value="1"/>
</dbReference>
<dbReference type="PROSITE" id="PS50835">
    <property type="entry name" value="IG_LIKE"/>
    <property type="match status" value="1"/>
</dbReference>
<dbReference type="GO" id="GO:0009897">
    <property type="term" value="C:external side of plasma membrane"/>
    <property type="evidence" value="ECO:0007669"/>
    <property type="project" value="TreeGrafter"/>
</dbReference>
<evidence type="ECO:0000256" key="9">
    <source>
        <dbReference type="ARBA" id="ARBA00023139"/>
    </source>
</evidence>
<protein>
    <submittedName>
        <fullName evidence="16">CD8A protein</fullName>
    </submittedName>
</protein>
<gene>
    <name evidence="16" type="primary">Cd8a</name>
    <name evidence="16" type="ORF">UROIND_R10503</name>
</gene>
<keyword evidence="9" id="KW-0564">Palmitate</keyword>
<comment type="caution">
    <text evidence="16">The sequence shown here is derived from an EMBL/GenBank/DDBJ whole genome shotgun (WGS) entry which is preliminary data.</text>
</comment>
<evidence type="ECO:0000313" key="17">
    <source>
        <dbReference type="Proteomes" id="UP000654395"/>
    </source>
</evidence>
<keyword evidence="12" id="KW-0449">Lipoprotein</keyword>
<keyword evidence="2" id="KW-1003">Cell membrane</keyword>
<keyword evidence="8" id="KW-0472">Membrane</keyword>
<evidence type="ECO:0000256" key="13">
    <source>
        <dbReference type="ARBA" id="ARBA00023319"/>
    </source>
</evidence>
<dbReference type="OrthoDB" id="9906515at2759"/>
<evidence type="ECO:0000259" key="15">
    <source>
        <dbReference type="PROSITE" id="PS50835"/>
    </source>
</evidence>
<dbReference type="InterPro" id="IPR015468">
    <property type="entry name" value="CD8_asu"/>
</dbReference>
<keyword evidence="11" id="KW-0325">Glycoprotein</keyword>
<dbReference type="InterPro" id="IPR013783">
    <property type="entry name" value="Ig-like_fold"/>
</dbReference>
<dbReference type="InterPro" id="IPR013106">
    <property type="entry name" value="Ig_V-set"/>
</dbReference>
<dbReference type="AlphaFoldDB" id="A0A852KF32"/>
<name>A0A852KF32_UROIN</name>
<feature type="domain" description="Ig-like" evidence="15">
    <location>
        <begin position="18"/>
        <end position="134"/>
    </location>
</feature>
<evidence type="ECO:0000256" key="6">
    <source>
        <dbReference type="ARBA" id="ARBA00022989"/>
    </source>
</evidence>
<evidence type="ECO:0000256" key="7">
    <source>
        <dbReference type="ARBA" id="ARBA00023130"/>
    </source>
</evidence>
<accession>A0A852KF32</accession>
<dbReference type="GO" id="GO:0007166">
    <property type="term" value="P:cell surface receptor signaling pathway"/>
    <property type="evidence" value="ECO:0007669"/>
    <property type="project" value="TreeGrafter"/>
</dbReference>
<evidence type="ECO:0000256" key="11">
    <source>
        <dbReference type="ARBA" id="ARBA00023180"/>
    </source>
</evidence>
<feature type="chain" id="PRO_5032438106" evidence="14">
    <location>
        <begin position="23"/>
        <end position="138"/>
    </location>
</feature>
<evidence type="ECO:0000256" key="14">
    <source>
        <dbReference type="SAM" id="SignalP"/>
    </source>
</evidence>
<feature type="non-terminal residue" evidence="16">
    <location>
        <position position="138"/>
    </location>
</feature>
<reference evidence="16" key="1">
    <citation type="submission" date="2020-02" db="EMBL/GenBank/DDBJ databases">
        <title>Bird 10,000 Genomes (B10K) Project - Family phase.</title>
        <authorList>
            <person name="Zhang G."/>
        </authorList>
    </citation>
    <scope>NUCLEOTIDE SEQUENCE</scope>
    <source>
        <strain evidence="16">B10K-DU-030-59</strain>
    </source>
</reference>
<keyword evidence="7" id="KW-1064">Adaptive immunity</keyword>
<dbReference type="Gene3D" id="2.60.40.10">
    <property type="entry name" value="Immunoglobulins"/>
    <property type="match status" value="1"/>
</dbReference>
<dbReference type="Proteomes" id="UP000654395">
    <property type="component" value="Unassembled WGS sequence"/>
</dbReference>
<keyword evidence="17" id="KW-1185">Reference proteome</keyword>
<evidence type="ECO:0000256" key="1">
    <source>
        <dbReference type="ARBA" id="ARBA00004251"/>
    </source>
</evidence>
<evidence type="ECO:0000256" key="8">
    <source>
        <dbReference type="ARBA" id="ARBA00023136"/>
    </source>
</evidence>
<comment type="subcellular location">
    <subcellularLocation>
        <location evidence="1">Cell membrane</location>
        <topology evidence="1">Single-pass type I membrane protein</topology>
    </subcellularLocation>
</comment>
<dbReference type="SUPFAM" id="SSF48726">
    <property type="entry name" value="Immunoglobulin"/>
    <property type="match status" value="1"/>
</dbReference>
<dbReference type="PANTHER" id="PTHR10441">
    <property type="entry name" value="CD8 ALPHA CHAIN"/>
    <property type="match status" value="1"/>
</dbReference>
<evidence type="ECO:0000256" key="2">
    <source>
        <dbReference type="ARBA" id="ARBA00022475"/>
    </source>
</evidence>
<proteinExistence type="predicted"/>
<keyword evidence="6" id="KW-1133">Transmembrane helix</keyword>
<keyword evidence="4 14" id="KW-0732">Signal</keyword>
<evidence type="ECO:0000256" key="4">
    <source>
        <dbReference type="ARBA" id="ARBA00022729"/>
    </source>
</evidence>
<keyword evidence="5" id="KW-0391">Immunity</keyword>
<keyword evidence="13" id="KW-0393">Immunoglobulin domain</keyword>
<dbReference type="InterPro" id="IPR007110">
    <property type="entry name" value="Ig-like_dom"/>
</dbReference>
<dbReference type="FunFam" id="2.60.40.10:FF:001514">
    <property type="entry name" value="CD8 alpha chain"/>
    <property type="match status" value="1"/>
</dbReference>
<evidence type="ECO:0000256" key="10">
    <source>
        <dbReference type="ARBA" id="ARBA00023157"/>
    </source>
</evidence>
<keyword evidence="3" id="KW-0812">Transmembrane</keyword>
<evidence type="ECO:0000256" key="12">
    <source>
        <dbReference type="ARBA" id="ARBA00023288"/>
    </source>
</evidence>
<dbReference type="GO" id="GO:0002456">
    <property type="term" value="P:T cell mediated immunity"/>
    <property type="evidence" value="ECO:0007669"/>
    <property type="project" value="TreeGrafter"/>
</dbReference>
<dbReference type="GO" id="GO:0045065">
    <property type="term" value="P:cytotoxic T cell differentiation"/>
    <property type="evidence" value="ECO:0007669"/>
    <property type="project" value="TreeGrafter"/>
</dbReference>
<keyword evidence="10" id="KW-1015">Disulfide bond</keyword>
<dbReference type="EMBL" id="WBNH01002629">
    <property type="protein sequence ID" value="NXX76322.1"/>
    <property type="molecule type" value="Genomic_DNA"/>
</dbReference>
<dbReference type="InterPro" id="IPR036179">
    <property type="entry name" value="Ig-like_dom_sf"/>
</dbReference>
<sequence length="138" mass="15753">MAGSAALLLLLSLGLCCPGIRGQTYTVRAGFRYENFKHLQVGQRLELECVTDTADSGVFWIHQDKAGTLHFVVFISYFSRVTFERSKRTSTRFEARKDKAVYWLAVKSFSPRDQGNYFCLTINNQAMYFSSRLTAFLP</sequence>
<evidence type="ECO:0000313" key="16">
    <source>
        <dbReference type="EMBL" id="NXX76322.1"/>
    </source>
</evidence>
<dbReference type="PANTHER" id="PTHR10441:SF2">
    <property type="entry name" value="T-CELL SURFACE GLYCOPROTEIN CD8 ALPHA CHAIN"/>
    <property type="match status" value="1"/>
</dbReference>
<evidence type="ECO:0000256" key="3">
    <source>
        <dbReference type="ARBA" id="ARBA00022692"/>
    </source>
</evidence>
<feature type="signal peptide" evidence="14">
    <location>
        <begin position="1"/>
        <end position="22"/>
    </location>
</feature>
<evidence type="ECO:0000256" key="5">
    <source>
        <dbReference type="ARBA" id="ARBA00022859"/>
    </source>
</evidence>